<keyword evidence="3" id="KW-1185">Reference proteome</keyword>
<proteinExistence type="predicted"/>
<accession>A0AAF0QPZ8</accession>
<evidence type="ECO:0000313" key="3">
    <source>
        <dbReference type="Proteomes" id="UP001234989"/>
    </source>
</evidence>
<gene>
    <name evidence="2" type="ORF">MTR67_019865</name>
</gene>
<feature type="transmembrane region" description="Helical" evidence="1">
    <location>
        <begin position="88"/>
        <end position="107"/>
    </location>
</feature>
<dbReference type="AlphaFoldDB" id="A0AAF0QPZ8"/>
<dbReference type="Proteomes" id="UP001234989">
    <property type="component" value="Chromosome 4"/>
</dbReference>
<evidence type="ECO:0000256" key="1">
    <source>
        <dbReference type="SAM" id="Phobius"/>
    </source>
</evidence>
<organism evidence="2 3">
    <name type="scientific">Solanum verrucosum</name>
    <dbReference type="NCBI Taxonomy" id="315347"/>
    <lineage>
        <taxon>Eukaryota</taxon>
        <taxon>Viridiplantae</taxon>
        <taxon>Streptophyta</taxon>
        <taxon>Embryophyta</taxon>
        <taxon>Tracheophyta</taxon>
        <taxon>Spermatophyta</taxon>
        <taxon>Magnoliopsida</taxon>
        <taxon>eudicotyledons</taxon>
        <taxon>Gunneridae</taxon>
        <taxon>Pentapetalae</taxon>
        <taxon>asterids</taxon>
        <taxon>lamiids</taxon>
        <taxon>Solanales</taxon>
        <taxon>Solanaceae</taxon>
        <taxon>Solanoideae</taxon>
        <taxon>Solaneae</taxon>
        <taxon>Solanum</taxon>
    </lineage>
</organism>
<sequence length="116" mass="13480">MYCSGSFGVISQNRRSTRQLALWCSSSPSCTSLHPRRALGHWAAWYCFIELLGNVTTAPFFRRLDPFLQGSAHWNKRRSKTLRRSSDLHIFVLFSPFVPFYDVVYMLSFKLQIPKS</sequence>
<protein>
    <submittedName>
        <fullName evidence="2">Uncharacterized protein</fullName>
    </submittedName>
</protein>
<dbReference type="EMBL" id="CP133615">
    <property type="protein sequence ID" value="WMV26480.1"/>
    <property type="molecule type" value="Genomic_DNA"/>
</dbReference>
<keyword evidence="1" id="KW-1133">Transmembrane helix</keyword>
<reference evidence="2" key="1">
    <citation type="submission" date="2023-08" db="EMBL/GenBank/DDBJ databases">
        <title>A de novo genome assembly of Solanum verrucosum Schlechtendal, a Mexican diploid species geographically isolated from the other diploid A-genome species in potato relatives.</title>
        <authorList>
            <person name="Hosaka K."/>
        </authorList>
    </citation>
    <scope>NUCLEOTIDE SEQUENCE</scope>
    <source>
        <tissue evidence="2">Young leaves</tissue>
    </source>
</reference>
<evidence type="ECO:0000313" key="2">
    <source>
        <dbReference type="EMBL" id="WMV26480.1"/>
    </source>
</evidence>
<name>A0AAF0QPZ8_SOLVR</name>
<keyword evidence="1" id="KW-0472">Membrane</keyword>
<keyword evidence="1" id="KW-0812">Transmembrane</keyword>
<feature type="transmembrane region" description="Helical" evidence="1">
    <location>
        <begin position="42"/>
        <end position="61"/>
    </location>
</feature>